<evidence type="ECO:0000313" key="1">
    <source>
        <dbReference type="EMBL" id="GBP35644.1"/>
    </source>
</evidence>
<evidence type="ECO:0000313" key="2">
    <source>
        <dbReference type="Proteomes" id="UP000299102"/>
    </source>
</evidence>
<protein>
    <submittedName>
        <fullName evidence="1">Uncharacterized protein</fullName>
    </submittedName>
</protein>
<comment type="caution">
    <text evidence="1">The sequence shown here is derived from an EMBL/GenBank/DDBJ whole genome shotgun (WGS) entry which is preliminary data.</text>
</comment>
<proteinExistence type="predicted"/>
<gene>
    <name evidence="1" type="ORF">EVAR_33847_1</name>
</gene>
<dbReference type="AlphaFoldDB" id="A0A4C1VCH8"/>
<accession>A0A4C1VCH8</accession>
<reference evidence="1 2" key="1">
    <citation type="journal article" date="2019" name="Commun. Biol.">
        <title>The bagworm genome reveals a unique fibroin gene that provides high tensile strength.</title>
        <authorList>
            <person name="Kono N."/>
            <person name="Nakamura H."/>
            <person name="Ohtoshi R."/>
            <person name="Tomita M."/>
            <person name="Numata K."/>
            <person name="Arakawa K."/>
        </authorList>
    </citation>
    <scope>NUCLEOTIDE SEQUENCE [LARGE SCALE GENOMIC DNA]</scope>
</reference>
<organism evidence="1 2">
    <name type="scientific">Eumeta variegata</name>
    <name type="common">Bagworm moth</name>
    <name type="synonym">Eumeta japonica</name>
    <dbReference type="NCBI Taxonomy" id="151549"/>
    <lineage>
        <taxon>Eukaryota</taxon>
        <taxon>Metazoa</taxon>
        <taxon>Ecdysozoa</taxon>
        <taxon>Arthropoda</taxon>
        <taxon>Hexapoda</taxon>
        <taxon>Insecta</taxon>
        <taxon>Pterygota</taxon>
        <taxon>Neoptera</taxon>
        <taxon>Endopterygota</taxon>
        <taxon>Lepidoptera</taxon>
        <taxon>Glossata</taxon>
        <taxon>Ditrysia</taxon>
        <taxon>Tineoidea</taxon>
        <taxon>Psychidae</taxon>
        <taxon>Oiketicinae</taxon>
        <taxon>Eumeta</taxon>
    </lineage>
</organism>
<keyword evidence="2" id="KW-1185">Reference proteome</keyword>
<name>A0A4C1VCH8_EUMVA</name>
<dbReference type="EMBL" id="BGZK01000306">
    <property type="protein sequence ID" value="GBP35644.1"/>
    <property type="molecule type" value="Genomic_DNA"/>
</dbReference>
<dbReference type="Proteomes" id="UP000299102">
    <property type="component" value="Unassembled WGS sequence"/>
</dbReference>
<sequence length="101" mass="11625">MVRLYEARTDRDELSEIGRIRKQLFVRKTTRVYLNDALGVGAEVEVAEYEVGRRRRVRVQMPEGVPQRAPPAAAVHLRSIQTVEQKPLQLVTIQLDRQECA</sequence>